<gene>
    <name evidence="2" type="ORF">TrST_g6028</name>
</gene>
<evidence type="ECO:0000313" key="3">
    <source>
        <dbReference type="Proteomes" id="UP001165085"/>
    </source>
</evidence>
<dbReference type="SUPFAM" id="SSF52058">
    <property type="entry name" value="L domain-like"/>
    <property type="match status" value="1"/>
</dbReference>
<accession>A0A9W7AIL7</accession>
<evidence type="ECO:0000313" key="2">
    <source>
        <dbReference type="EMBL" id="GMH71501.1"/>
    </source>
</evidence>
<dbReference type="PANTHER" id="PTHR45661:SF3">
    <property type="entry name" value="IG-LIKE DOMAIN-CONTAINING PROTEIN"/>
    <property type="match status" value="1"/>
</dbReference>
<sequence length="322" mass="35933">MSKRTSGNLSNAIEIPDPTNNQGGDDEEKAHEGSELDSADETPATGGDDFMHTDDFRRLFVDFIMIDTLVAMRLLDRKWHKVVEKKLTEVGDEPYGGMIAHGGNDIGWQEADSDEREDGMEQVTKVVFLLNITKVGDFACMYASNLIVVDIPEGITSIGNNSFYFCSSLKQIKFPKSLTSIGSHSFCDCSSLERVDLLHTNVRYLGEMAFCRCRSLRKMTVPDSLQKFGVYVFEDCSKLVPSDIDDYDNDAVVTYLRSIQSDDSEDVWSDIDVEEVTIDGTTYLVEVGDDDEERAIFNVTSDDEASLGDEIGFMLNGEAEFE</sequence>
<reference evidence="3" key="1">
    <citation type="journal article" date="2023" name="Commun. Biol.">
        <title>Genome analysis of Parmales, the sister group of diatoms, reveals the evolutionary specialization of diatoms from phago-mixotrophs to photoautotrophs.</title>
        <authorList>
            <person name="Ban H."/>
            <person name="Sato S."/>
            <person name="Yoshikawa S."/>
            <person name="Yamada K."/>
            <person name="Nakamura Y."/>
            <person name="Ichinomiya M."/>
            <person name="Sato N."/>
            <person name="Blanc-Mathieu R."/>
            <person name="Endo H."/>
            <person name="Kuwata A."/>
            <person name="Ogata H."/>
        </authorList>
    </citation>
    <scope>NUCLEOTIDE SEQUENCE [LARGE SCALE GENOMIC DNA]</scope>
    <source>
        <strain evidence="3">NIES 3701</strain>
    </source>
</reference>
<dbReference type="InterPro" id="IPR032675">
    <property type="entry name" value="LRR_dom_sf"/>
</dbReference>
<dbReference type="InterPro" id="IPR026906">
    <property type="entry name" value="LRR_5"/>
</dbReference>
<keyword evidence="3" id="KW-1185">Reference proteome</keyword>
<dbReference type="OrthoDB" id="10264456at2759"/>
<protein>
    <submittedName>
        <fullName evidence="2">Uncharacterized protein</fullName>
    </submittedName>
</protein>
<evidence type="ECO:0000256" key="1">
    <source>
        <dbReference type="SAM" id="MobiDB-lite"/>
    </source>
</evidence>
<proteinExistence type="predicted"/>
<dbReference type="AlphaFoldDB" id="A0A9W7AIL7"/>
<comment type="caution">
    <text evidence="2">The sequence shown here is derived from an EMBL/GenBank/DDBJ whole genome shotgun (WGS) entry which is preliminary data.</text>
</comment>
<name>A0A9W7AIL7_9STRA</name>
<dbReference type="EMBL" id="BRXY01000149">
    <property type="protein sequence ID" value="GMH71501.1"/>
    <property type="molecule type" value="Genomic_DNA"/>
</dbReference>
<dbReference type="PANTHER" id="PTHR45661">
    <property type="entry name" value="SURFACE ANTIGEN"/>
    <property type="match status" value="1"/>
</dbReference>
<feature type="compositionally biased region" description="Polar residues" evidence="1">
    <location>
        <begin position="1"/>
        <end position="11"/>
    </location>
</feature>
<dbReference type="Proteomes" id="UP001165085">
    <property type="component" value="Unassembled WGS sequence"/>
</dbReference>
<dbReference type="Pfam" id="PF13306">
    <property type="entry name" value="LRR_5"/>
    <property type="match status" value="1"/>
</dbReference>
<organism evidence="2 3">
    <name type="scientific">Triparma strigata</name>
    <dbReference type="NCBI Taxonomy" id="1606541"/>
    <lineage>
        <taxon>Eukaryota</taxon>
        <taxon>Sar</taxon>
        <taxon>Stramenopiles</taxon>
        <taxon>Ochrophyta</taxon>
        <taxon>Bolidophyceae</taxon>
        <taxon>Parmales</taxon>
        <taxon>Triparmaceae</taxon>
        <taxon>Triparma</taxon>
    </lineage>
</organism>
<feature type="region of interest" description="Disordered" evidence="1">
    <location>
        <begin position="1"/>
        <end position="48"/>
    </location>
</feature>
<dbReference type="InterPro" id="IPR053139">
    <property type="entry name" value="Surface_bspA-like"/>
</dbReference>
<dbReference type="Gene3D" id="3.80.10.10">
    <property type="entry name" value="Ribonuclease Inhibitor"/>
    <property type="match status" value="1"/>
</dbReference>